<keyword evidence="4 5" id="KW-0949">S-adenosyl-L-methionine</keyword>
<dbReference type="AlphaFoldDB" id="A0AA35WYS2"/>
<dbReference type="GO" id="GO:0016279">
    <property type="term" value="F:protein-lysine N-methyltransferase activity"/>
    <property type="evidence" value="ECO:0007669"/>
    <property type="project" value="UniProtKB-UniRule"/>
</dbReference>
<reference evidence="7" key="1">
    <citation type="submission" date="2023-03" db="EMBL/GenBank/DDBJ databases">
        <authorList>
            <person name="Steffen K."/>
            <person name="Cardenas P."/>
        </authorList>
    </citation>
    <scope>NUCLEOTIDE SEQUENCE</scope>
</reference>
<dbReference type="Proteomes" id="UP001174909">
    <property type="component" value="Unassembled WGS sequence"/>
</dbReference>
<evidence type="ECO:0000256" key="4">
    <source>
        <dbReference type="ARBA" id="ARBA00022691"/>
    </source>
</evidence>
<feature type="domain" description="Methyltransferase" evidence="6">
    <location>
        <begin position="60"/>
        <end position="191"/>
    </location>
</feature>
<dbReference type="Pfam" id="PF13847">
    <property type="entry name" value="Methyltransf_31"/>
    <property type="match status" value="1"/>
</dbReference>
<evidence type="ECO:0000256" key="3">
    <source>
        <dbReference type="ARBA" id="ARBA00022679"/>
    </source>
</evidence>
<keyword evidence="8" id="KW-1185">Reference proteome</keyword>
<dbReference type="Gene3D" id="3.40.50.150">
    <property type="entry name" value="Vaccinia Virus protein VP39"/>
    <property type="match status" value="1"/>
</dbReference>
<sequence>MDTEEGSELPSSKLGTKEHWDATYAEELKNFHENGDSGEIWFSLSCQHRLVDWLKKNVSSKETKILDIGCGNGALLMELAEDGFEELTGIDYSPAAIELAKQVADTDLHSHNIQFLVVDVLHVDDSLLHQTNFDVILDKGTYDAISLDPLGAEEKRSRYIRSVSALLANGGIFLITSCNWTREELTKHFDQMLSPEAVIPAPTLQFGGKTGQTVTSLVLQKHS</sequence>
<protein>
    <recommendedName>
        <fullName evidence="5">Protein-lysine N-methyltransferase GBAR_LOCUS17969</fullName>
        <ecNumber evidence="5">2.1.1.-</ecNumber>
    </recommendedName>
</protein>
<dbReference type="InterPro" id="IPR026635">
    <property type="entry name" value="Efm4/METTL10"/>
</dbReference>
<organism evidence="7 8">
    <name type="scientific">Geodia barretti</name>
    <name type="common">Barrett's horny sponge</name>
    <dbReference type="NCBI Taxonomy" id="519541"/>
    <lineage>
        <taxon>Eukaryota</taxon>
        <taxon>Metazoa</taxon>
        <taxon>Porifera</taxon>
        <taxon>Demospongiae</taxon>
        <taxon>Heteroscleromorpha</taxon>
        <taxon>Tetractinellida</taxon>
        <taxon>Astrophorina</taxon>
        <taxon>Geodiidae</taxon>
        <taxon>Geodia</taxon>
    </lineage>
</organism>
<comment type="subcellular location">
    <subcellularLocation>
        <location evidence="5">Cytoplasm</location>
    </subcellularLocation>
</comment>
<comment type="function">
    <text evidence="5">S-adenosyl-L-methionine-dependent protein-lysine N-methyltransferase that methylates elongation factor 1-alpha.</text>
</comment>
<dbReference type="HAMAP" id="MF_03188">
    <property type="entry name" value="Methyltr_EFM4"/>
    <property type="match status" value="1"/>
</dbReference>
<evidence type="ECO:0000313" key="7">
    <source>
        <dbReference type="EMBL" id="CAI8031675.1"/>
    </source>
</evidence>
<accession>A0AA35WYS2</accession>
<evidence type="ECO:0000259" key="6">
    <source>
        <dbReference type="Pfam" id="PF13847"/>
    </source>
</evidence>
<keyword evidence="3 5" id="KW-0808">Transferase</keyword>
<dbReference type="EMBL" id="CASHTH010002554">
    <property type="protein sequence ID" value="CAI8031675.1"/>
    <property type="molecule type" value="Genomic_DNA"/>
</dbReference>
<keyword evidence="1 5" id="KW-0963">Cytoplasm</keyword>
<evidence type="ECO:0000256" key="1">
    <source>
        <dbReference type="ARBA" id="ARBA00022490"/>
    </source>
</evidence>
<gene>
    <name evidence="7" type="ORF">GBAR_LOCUS17969</name>
</gene>
<dbReference type="PANTHER" id="PTHR12843">
    <property type="entry name" value="PROTEIN-LYSINE N-METHYLTRANSFERASE METTL10"/>
    <property type="match status" value="1"/>
</dbReference>
<dbReference type="SUPFAM" id="SSF53335">
    <property type="entry name" value="S-adenosyl-L-methionine-dependent methyltransferases"/>
    <property type="match status" value="1"/>
</dbReference>
<evidence type="ECO:0000256" key="5">
    <source>
        <dbReference type="HAMAP-Rule" id="MF_03188"/>
    </source>
</evidence>
<dbReference type="EC" id="2.1.1.-" evidence="5"/>
<evidence type="ECO:0000313" key="8">
    <source>
        <dbReference type="Proteomes" id="UP001174909"/>
    </source>
</evidence>
<dbReference type="PANTHER" id="PTHR12843:SF5">
    <property type="entry name" value="EEF1A LYSINE METHYLTRANSFERASE 2"/>
    <property type="match status" value="1"/>
</dbReference>
<comment type="similarity">
    <text evidence="5">Belongs to the class I-like SAM-binding methyltransferase superfamily. EFM4 family.</text>
</comment>
<evidence type="ECO:0000256" key="2">
    <source>
        <dbReference type="ARBA" id="ARBA00022603"/>
    </source>
</evidence>
<dbReference type="InterPro" id="IPR029063">
    <property type="entry name" value="SAM-dependent_MTases_sf"/>
</dbReference>
<dbReference type="CDD" id="cd02440">
    <property type="entry name" value="AdoMet_MTases"/>
    <property type="match status" value="1"/>
</dbReference>
<proteinExistence type="inferred from homology"/>
<dbReference type="GO" id="GO:0032259">
    <property type="term" value="P:methylation"/>
    <property type="evidence" value="ECO:0007669"/>
    <property type="project" value="UniProtKB-KW"/>
</dbReference>
<keyword evidence="2 5" id="KW-0489">Methyltransferase</keyword>
<comment type="caution">
    <text evidence="7">The sequence shown here is derived from an EMBL/GenBank/DDBJ whole genome shotgun (WGS) entry which is preliminary data.</text>
</comment>
<name>A0AA35WYS2_GEOBA</name>
<dbReference type="InterPro" id="IPR025714">
    <property type="entry name" value="Methyltranfer_dom"/>
</dbReference>
<dbReference type="GO" id="GO:0005737">
    <property type="term" value="C:cytoplasm"/>
    <property type="evidence" value="ECO:0007669"/>
    <property type="project" value="UniProtKB-SubCell"/>
</dbReference>